<dbReference type="KEGG" id="kmr:108249548"/>
<proteinExistence type="inferred from homology"/>
<dbReference type="GeneTree" id="ENSGT00530000063627"/>
<feature type="binding site" evidence="2">
    <location>
        <position position="96"/>
    </location>
    <ligand>
        <name>Mg(2+)</name>
        <dbReference type="ChEBI" id="CHEBI:18420"/>
        <label>1</label>
    </ligand>
</feature>
<dbReference type="PANTHER" id="PTHR16222:SF39">
    <property type="entry name" value="ADP-RIBOSYLARGININE HYDROLASE-RELATED"/>
    <property type="match status" value="1"/>
</dbReference>
<dbReference type="RefSeq" id="XP_017294505.1">
    <property type="nucleotide sequence ID" value="XM_017439016.3"/>
</dbReference>
<dbReference type="PANTHER" id="PTHR16222">
    <property type="entry name" value="ADP-RIBOSYLGLYCOHYDROLASE"/>
    <property type="match status" value="1"/>
</dbReference>
<dbReference type="PIRSF" id="PIRSF016939">
    <property type="entry name" value="ADP_ribslarg_hdr"/>
    <property type="match status" value="1"/>
</dbReference>
<dbReference type="GO" id="GO:0051725">
    <property type="term" value="P:protein de-ADP-ribosylation"/>
    <property type="evidence" value="ECO:0007669"/>
    <property type="project" value="InterPro"/>
</dbReference>
<keyword evidence="2" id="KW-0479">Metal-binding</keyword>
<organism evidence="3 4">
    <name type="scientific">Kryptolebias marmoratus</name>
    <name type="common">Mangrove killifish</name>
    <name type="synonym">Rivulus marmoratus</name>
    <dbReference type="NCBI Taxonomy" id="37003"/>
    <lineage>
        <taxon>Eukaryota</taxon>
        <taxon>Metazoa</taxon>
        <taxon>Chordata</taxon>
        <taxon>Craniata</taxon>
        <taxon>Vertebrata</taxon>
        <taxon>Euteleostomi</taxon>
        <taxon>Actinopterygii</taxon>
        <taxon>Neopterygii</taxon>
        <taxon>Teleostei</taxon>
        <taxon>Neoteleostei</taxon>
        <taxon>Acanthomorphata</taxon>
        <taxon>Ovalentaria</taxon>
        <taxon>Atherinomorphae</taxon>
        <taxon>Cyprinodontiformes</taxon>
        <taxon>Rivulidae</taxon>
        <taxon>Kryptolebias</taxon>
    </lineage>
</organism>
<keyword evidence="4" id="KW-1185">Reference proteome</keyword>
<accession>A0A3Q3BG10</accession>
<reference evidence="3" key="1">
    <citation type="submission" date="2025-08" db="UniProtKB">
        <authorList>
            <consortium name="Ensembl"/>
        </authorList>
    </citation>
    <scope>IDENTIFICATION</scope>
</reference>
<dbReference type="Pfam" id="PF03747">
    <property type="entry name" value="ADP_ribosyl_GH"/>
    <property type="match status" value="1"/>
</dbReference>
<dbReference type="InterPro" id="IPR036705">
    <property type="entry name" value="Ribosyl_crysJ1_sf"/>
</dbReference>
<dbReference type="GeneID" id="108249548"/>
<name>A0A3Q3BG10_KRYMA</name>
<dbReference type="GO" id="GO:0003875">
    <property type="term" value="F:ADP-ribosylarginine hydrolase activity"/>
    <property type="evidence" value="ECO:0007669"/>
    <property type="project" value="InterPro"/>
</dbReference>
<comment type="similarity">
    <text evidence="1">Belongs to the ADP-ribosylglycohydrolase family.</text>
</comment>
<dbReference type="Proteomes" id="UP000264800">
    <property type="component" value="Unplaced"/>
</dbReference>
<feature type="binding site" evidence="2">
    <location>
        <position position="94"/>
    </location>
    <ligand>
        <name>Mg(2+)</name>
        <dbReference type="ChEBI" id="CHEBI:18420"/>
        <label>1</label>
    </ligand>
</feature>
<comment type="cofactor">
    <cofactor evidence="2">
        <name>Mg(2+)</name>
        <dbReference type="ChEBI" id="CHEBI:18420"/>
    </cofactor>
    <text evidence="2">Binds 2 magnesium ions per subunit.</text>
</comment>
<feature type="binding site" evidence="2">
    <location>
        <position position="340"/>
    </location>
    <ligand>
        <name>Mg(2+)</name>
        <dbReference type="ChEBI" id="CHEBI:18420"/>
        <label>1</label>
    </ligand>
</feature>
<feature type="binding site" evidence="2">
    <location>
        <position position="95"/>
    </location>
    <ligand>
        <name>Mg(2+)</name>
        <dbReference type="ChEBI" id="CHEBI:18420"/>
        <label>1</label>
    </ligand>
</feature>
<dbReference type="Gene3D" id="1.10.4080.10">
    <property type="entry name" value="ADP-ribosylation/Crystallin J1"/>
    <property type="match status" value="1"/>
</dbReference>
<dbReference type="OrthoDB" id="10250509at2759"/>
<reference evidence="3" key="2">
    <citation type="submission" date="2025-09" db="UniProtKB">
        <authorList>
            <consortium name="Ensembl"/>
        </authorList>
    </citation>
    <scope>IDENTIFICATION</scope>
</reference>
<dbReference type="SUPFAM" id="SSF101478">
    <property type="entry name" value="ADP-ribosylglycohydrolase"/>
    <property type="match status" value="1"/>
</dbReference>
<dbReference type="OMA" id="WAGACGH"/>
<protein>
    <submittedName>
        <fullName evidence="3">ADP-ribosylarginine hydrolase</fullName>
    </submittedName>
</protein>
<evidence type="ECO:0000313" key="3">
    <source>
        <dbReference type="Ensembl" id="ENSKMAP00000029023.1"/>
    </source>
</evidence>
<feature type="binding site" evidence="2">
    <location>
        <position position="343"/>
    </location>
    <ligand>
        <name>Mg(2+)</name>
        <dbReference type="ChEBI" id="CHEBI:18420"/>
        <label>1</label>
    </ligand>
</feature>
<dbReference type="GO" id="GO:0000287">
    <property type="term" value="F:magnesium ion binding"/>
    <property type="evidence" value="ECO:0007669"/>
    <property type="project" value="InterPro"/>
</dbReference>
<dbReference type="AlphaFoldDB" id="A0A3Q3BG10"/>
<dbReference type="FunFam" id="1.10.4080.10:FF:000002">
    <property type="entry name" value="ADP-ribosylarginine hydrolase isoform X1"/>
    <property type="match status" value="1"/>
</dbReference>
<dbReference type="InterPro" id="IPR050792">
    <property type="entry name" value="ADP-ribosylglycohydrolase"/>
</dbReference>
<evidence type="ECO:0000256" key="2">
    <source>
        <dbReference type="PIRSR" id="PIRSR605502-1"/>
    </source>
</evidence>
<dbReference type="STRING" id="37003.ENSKMAP00000029023"/>
<sequence>MEPQTAVAPRDSGFSEGSGRLAGTYSAETCVAVGRPASVEHYKAAMVLSGTGDALGYKNGNWEFCRSGPTIQKELQALGGLKKIRVQLPDWPVSDDTVLHLATAEALATGKDGEDLLHEVAARYVEGMKDMVGRAPGATTMKAVSQLRPGLKGGYRVPYNPRGAGCGAAMRSMCIGLRYPRPDQLSTLVAVALETGRMTHNHPIGFLGSVASALFTSYAVQRRPITTWGLGLINKACPAARKFVQDRGFDVEETERDWGYFSDKWQWYLDQRGISDGKGPVVWPSAYGPAERDKIYKTFSLSGWAGACGHDAPMIALDALLGAGSDWEELMSRATFHGGDSDSTAVIACCCWGLLHGTEGVPKGNYSNLEYRERLERCAEQLYALSR</sequence>
<dbReference type="Ensembl" id="ENSKMAT00000029386.1">
    <property type="protein sequence ID" value="ENSKMAP00000029023.1"/>
    <property type="gene ID" value="ENSKMAG00000021520.1"/>
</dbReference>
<evidence type="ECO:0000256" key="1">
    <source>
        <dbReference type="ARBA" id="ARBA00010702"/>
    </source>
</evidence>
<feature type="binding site" evidence="2">
    <location>
        <position position="342"/>
    </location>
    <ligand>
        <name>Mg(2+)</name>
        <dbReference type="ChEBI" id="CHEBI:18420"/>
        <label>1</label>
    </ligand>
</feature>
<dbReference type="InterPro" id="IPR005502">
    <property type="entry name" value="Ribosyl_crysJ1"/>
</dbReference>
<dbReference type="InterPro" id="IPR012108">
    <property type="entry name" value="ADP-ribosylarg_hydro"/>
</dbReference>
<keyword evidence="2" id="KW-0460">Magnesium</keyword>
<evidence type="ECO:0000313" key="4">
    <source>
        <dbReference type="Proteomes" id="UP000264800"/>
    </source>
</evidence>